<dbReference type="PANTHER" id="PTHR42967">
    <property type="entry name" value="METAL DEPENDENT HYDROLASE"/>
    <property type="match status" value="1"/>
</dbReference>
<dbReference type="Proteomes" id="UP000075374">
    <property type="component" value="Unassembled WGS sequence"/>
</dbReference>
<organism evidence="1 2">
    <name type="scientific">Clostridium colicanis DSM 13634</name>
    <dbReference type="NCBI Taxonomy" id="1121305"/>
    <lineage>
        <taxon>Bacteria</taxon>
        <taxon>Bacillati</taxon>
        <taxon>Bacillota</taxon>
        <taxon>Clostridia</taxon>
        <taxon>Eubacteriales</taxon>
        <taxon>Clostridiaceae</taxon>
        <taxon>Clostridium</taxon>
    </lineage>
</organism>
<dbReference type="EMBL" id="LTBB01000003">
    <property type="protein sequence ID" value="KYH29585.1"/>
    <property type="molecule type" value="Genomic_DNA"/>
</dbReference>
<comment type="caution">
    <text evidence="1">The sequence shown here is derived from an EMBL/GenBank/DDBJ whole genome shotgun (WGS) entry which is preliminary data.</text>
</comment>
<gene>
    <name evidence="1" type="ORF">CLCOL_08160</name>
</gene>
<dbReference type="PANTHER" id="PTHR42967:SF1">
    <property type="entry name" value="MBL FOLD METALLO-HYDROLASE"/>
    <property type="match status" value="1"/>
</dbReference>
<dbReference type="STRING" id="1121305.CLCOL_08160"/>
<evidence type="ECO:0000313" key="2">
    <source>
        <dbReference type="Proteomes" id="UP000075374"/>
    </source>
</evidence>
<reference evidence="1 2" key="1">
    <citation type="submission" date="2016-02" db="EMBL/GenBank/DDBJ databases">
        <title>Genome sequence of Clostridium colicanis DSM 13634.</title>
        <authorList>
            <person name="Poehlein A."/>
            <person name="Daniel R."/>
        </authorList>
    </citation>
    <scope>NUCLEOTIDE SEQUENCE [LARGE SCALE GENOMIC DNA]</scope>
    <source>
        <strain evidence="1 2">DSM 13634</strain>
    </source>
</reference>
<dbReference type="GO" id="GO:0016787">
    <property type="term" value="F:hydrolase activity"/>
    <property type="evidence" value="ECO:0007669"/>
    <property type="project" value="UniProtKB-KW"/>
</dbReference>
<proteinExistence type="predicted"/>
<keyword evidence="1" id="KW-0378">Hydrolase</keyword>
<dbReference type="Gene3D" id="3.60.15.10">
    <property type="entry name" value="Ribonuclease Z/Hydroxyacylglutathione hydrolase-like"/>
    <property type="match status" value="1"/>
</dbReference>
<dbReference type="InterPro" id="IPR036866">
    <property type="entry name" value="RibonucZ/Hydroxyglut_hydro"/>
</dbReference>
<dbReference type="AlphaFoldDB" id="A0A151APN9"/>
<accession>A0A151APN9</accession>
<protein>
    <submittedName>
        <fullName evidence="1">Metal-dependent hydrolase</fullName>
    </submittedName>
</protein>
<sequence length="214" mass="24075">MEITWIGHSCFLIKDSKGRRILTDPFDDSVGYKTFKDEVDLVTISHHHFDHDYLDSIKNKPEIIDKVGLFNKCDIPVEGIPSYHDDVKGAKRGENIIYVLTIDGYKVCHLGDLGHILSEEDIKKIGDIDVLLIPVGGNYTIDGKEASYVAKSINPHIIIPMHYKTSYISFPISGVETFITNMKNATKVESHILKVEGELTERNVVKILEPAPQN</sequence>
<keyword evidence="2" id="KW-1185">Reference proteome</keyword>
<dbReference type="SUPFAM" id="SSF56281">
    <property type="entry name" value="Metallo-hydrolase/oxidoreductase"/>
    <property type="match status" value="1"/>
</dbReference>
<name>A0A151APN9_9CLOT</name>
<dbReference type="RefSeq" id="WP_061857719.1">
    <property type="nucleotide sequence ID" value="NZ_LTBB01000003.1"/>
</dbReference>
<dbReference type="PATRIC" id="fig|1121305.3.peg.830"/>
<evidence type="ECO:0000313" key="1">
    <source>
        <dbReference type="EMBL" id="KYH29585.1"/>
    </source>
</evidence>
<dbReference type="Pfam" id="PF13483">
    <property type="entry name" value="Lactamase_B_3"/>
    <property type="match status" value="1"/>
</dbReference>